<accession>A0A9P0L6C5</accession>
<organism evidence="1 2">
    <name type="scientific">Acanthoscelides obtectus</name>
    <name type="common">Bean weevil</name>
    <name type="synonym">Bruchus obtectus</name>
    <dbReference type="NCBI Taxonomy" id="200917"/>
    <lineage>
        <taxon>Eukaryota</taxon>
        <taxon>Metazoa</taxon>
        <taxon>Ecdysozoa</taxon>
        <taxon>Arthropoda</taxon>
        <taxon>Hexapoda</taxon>
        <taxon>Insecta</taxon>
        <taxon>Pterygota</taxon>
        <taxon>Neoptera</taxon>
        <taxon>Endopterygota</taxon>
        <taxon>Coleoptera</taxon>
        <taxon>Polyphaga</taxon>
        <taxon>Cucujiformia</taxon>
        <taxon>Chrysomeloidea</taxon>
        <taxon>Chrysomelidae</taxon>
        <taxon>Bruchinae</taxon>
        <taxon>Bruchini</taxon>
        <taxon>Acanthoscelides</taxon>
    </lineage>
</organism>
<reference evidence="1" key="1">
    <citation type="submission" date="2022-03" db="EMBL/GenBank/DDBJ databases">
        <authorList>
            <person name="Sayadi A."/>
        </authorList>
    </citation>
    <scope>NUCLEOTIDE SEQUENCE</scope>
</reference>
<name>A0A9P0L6C5_ACAOB</name>
<dbReference type="EMBL" id="CAKOFQ010007049">
    <property type="protein sequence ID" value="CAH1988716.1"/>
    <property type="molecule type" value="Genomic_DNA"/>
</dbReference>
<evidence type="ECO:0000313" key="2">
    <source>
        <dbReference type="Proteomes" id="UP001152888"/>
    </source>
</evidence>
<gene>
    <name evidence="1" type="ORF">ACAOBT_LOCUS18630</name>
</gene>
<evidence type="ECO:0000313" key="1">
    <source>
        <dbReference type="EMBL" id="CAH1988716.1"/>
    </source>
</evidence>
<proteinExistence type="predicted"/>
<sequence>MDYFLCAIDEIGPQTIGNVPQNWVKRMDYCQASRGSHLSEIVFHK</sequence>
<dbReference type="OrthoDB" id="7998536at2759"/>
<comment type="caution">
    <text evidence="1">The sequence shown here is derived from an EMBL/GenBank/DDBJ whole genome shotgun (WGS) entry which is preliminary data.</text>
</comment>
<dbReference type="AlphaFoldDB" id="A0A9P0L6C5"/>
<protein>
    <submittedName>
        <fullName evidence="1">Uncharacterized protein</fullName>
    </submittedName>
</protein>
<dbReference type="Proteomes" id="UP001152888">
    <property type="component" value="Unassembled WGS sequence"/>
</dbReference>
<keyword evidence="2" id="KW-1185">Reference proteome</keyword>